<dbReference type="AlphaFoldDB" id="A0AAE1EDE0"/>
<dbReference type="Proteomes" id="UP001283361">
    <property type="component" value="Unassembled WGS sequence"/>
</dbReference>
<keyword evidence="2" id="KW-1185">Reference proteome</keyword>
<organism evidence="1 2">
    <name type="scientific">Elysia crispata</name>
    <name type="common">lettuce slug</name>
    <dbReference type="NCBI Taxonomy" id="231223"/>
    <lineage>
        <taxon>Eukaryota</taxon>
        <taxon>Metazoa</taxon>
        <taxon>Spiralia</taxon>
        <taxon>Lophotrochozoa</taxon>
        <taxon>Mollusca</taxon>
        <taxon>Gastropoda</taxon>
        <taxon>Heterobranchia</taxon>
        <taxon>Euthyneura</taxon>
        <taxon>Panpulmonata</taxon>
        <taxon>Sacoglossa</taxon>
        <taxon>Placobranchoidea</taxon>
        <taxon>Plakobranchidae</taxon>
        <taxon>Elysia</taxon>
    </lineage>
</organism>
<protein>
    <submittedName>
        <fullName evidence="1">Uncharacterized protein</fullName>
    </submittedName>
</protein>
<accession>A0AAE1EDE0</accession>
<reference evidence="1" key="1">
    <citation type="journal article" date="2023" name="G3 (Bethesda)">
        <title>A reference genome for the long-term kleptoplast-retaining sea slug Elysia crispata morphotype clarki.</title>
        <authorList>
            <person name="Eastman K.E."/>
            <person name="Pendleton A.L."/>
            <person name="Shaikh M.A."/>
            <person name="Suttiyut T."/>
            <person name="Ogas R."/>
            <person name="Tomko P."/>
            <person name="Gavelis G."/>
            <person name="Widhalm J.R."/>
            <person name="Wisecaver J.H."/>
        </authorList>
    </citation>
    <scope>NUCLEOTIDE SEQUENCE</scope>
    <source>
        <strain evidence="1">ECLA1</strain>
    </source>
</reference>
<proteinExistence type="predicted"/>
<gene>
    <name evidence="1" type="ORF">RRG08_040804</name>
</gene>
<comment type="caution">
    <text evidence="1">The sequence shown here is derived from an EMBL/GenBank/DDBJ whole genome shotgun (WGS) entry which is preliminary data.</text>
</comment>
<evidence type="ECO:0000313" key="1">
    <source>
        <dbReference type="EMBL" id="KAK3803401.1"/>
    </source>
</evidence>
<sequence length="72" mass="8428">MFTAKITGITHLSKQRVQPGVGVVAVLRENKERKYFLAHVQRFEEKPYSMDDKLKPQEYKMCTERGRISLQS</sequence>
<dbReference type="EMBL" id="JAWDGP010000137">
    <property type="protein sequence ID" value="KAK3803401.1"/>
    <property type="molecule type" value="Genomic_DNA"/>
</dbReference>
<evidence type="ECO:0000313" key="2">
    <source>
        <dbReference type="Proteomes" id="UP001283361"/>
    </source>
</evidence>
<name>A0AAE1EDE0_9GAST</name>